<dbReference type="RefSeq" id="WP_168837244.1">
    <property type="nucleotide sequence ID" value="NZ_JABAIK010000016.1"/>
</dbReference>
<dbReference type="SUPFAM" id="SSF48452">
    <property type="entry name" value="TPR-like"/>
    <property type="match status" value="2"/>
</dbReference>
<dbReference type="AlphaFoldDB" id="A0A7X8TSM9"/>
<proteinExistence type="predicted"/>
<dbReference type="InterPro" id="IPR019734">
    <property type="entry name" value="TPR_rpt"/>
</dbReference>
<dbReference type="Proteomes" id="UP000535589">
    <property type="component" value="Unassembled WGS sequence"/>
</dbReference>
<name>A0A7X8TSM9_9VIBR</name>
<comment type="caution">
    <text evidence="2">The sequence shown here is derived from an EMBL/GenBank/DDBJ whole genome shotgun (WGS) entry which is preliminary data.</text>
</comment>
<feature type="repeat" description="TPR" evidence="1">
    <location>
        <begin position="82"/>
        <end position="115"/>
    </location>
</feature>
<dbReference type="EMBL" id="JABAIK010000016">
    <property type="protein sequence ID" value="NLS14150.1"/>
    <property type="molecule type" value="Genomic_DNA"/>
</dbReference>
<evidence type="ECO:0000313" key="3">
    <source>
        <dbReference type="Proteomes" id="UP000535589"/>
    </source>
</evidence>
<feature type="repeat" description="TPR" evidence="1">
    <location>
        <begin position="288"/>
        <end position="321"/>
    </location>
</feature>
<keyword evidence="1" id="KW-0802">TPR repeat</keyword>
<evidence type="ECO:0000313" key="2">
    <source>
        <dbReference type="EMBL" id="NLS14150.1"/>
    </source>
</evidence>
<protein>
    <submittedName>
        <fullName evidence="2">Tetratricopeptide repeat protein</fullName>
    </submittedName>
</protein>
<organism evidence="2 3">
    <name type="scientific">Vibrio agarilyticus</name>
    <dbReference type="NCBI Taxonomy" id="2726741"/>
    <lineage>
        <taxon>Bacteria</taxon>
        <taxon>Pseudomonadati</taxon>
        <taxon>Pseudomonadota</taxon>
        <taxon>Gammaproteobacteria</taxon>
        <taxon>Vibrionales</taxon>
        <taxon>Vibrionaceae</taxon>
        <taxon>Vibrio</taxon>
    </lineage>
</organism>
<dbReference type="SMART" id="SM00028">
    <property type="entry name" value="TPR"/>
    <property type="match status" value="4"/>
</dbReference>
<dbReference type="PROSITE" id="PS50005">
    <property type="entry name" value="TPR"/>
    <property type="match status" value="2"/>
</dbReference>
<sequence>MRWQGVFYFILCLLTLPARADMLSSIVLGEAQQLVEIEPERAKYLAKNYLTQRQLSDAGEQSAASISREEADRTLRTPNGSVEAYRTLAQAEYTEGNIEQAMRYLARAQALAEKYKLYYLSLDLRLLHNELSWRHDKNYVRAQEELDAVEADLSSVNSQIKLTKTTRYRVLMQRAQLAAALNTPLAALDFFTQAKALLNPKQTDRTWIDYRVVLGQFYLGQKRYNAALSELLYAYWTAIEIDDGARLAKVNRQLADLFQERHVLDKALEYASQAADYYATYPNSPILAQVMEQMGKIYYQQGKYNLALVHYFNVLDHASTDRDLQQAIAIRQQLAATYLQLFNFPLAEKYLQRADELLEFADFPEQQAEAALLKSGIAYFKHDAADVISYAQSALNILDRLNDHSSFDRQSAYRLLALGHEQDGNTTLALENLRHYYTIVNQEQGVRNHISEEAFREQKAFAEQSLYFASQTTELGEVKQEYTKTRRIAFGLFLLTVMLFLMWIRKGVVSARQQIKIESLSRELYTHSRSKLRNLRMLNAKLSSSLRKANENFELWQQGELIHEPLNDRLRFAMIDLPFLRSTYIKHGYKSGLELERAFGAMLKQKMESPARLYHFSDANLLYIEPSSWSDNSAEGLFHKIQQWVNDFAKEHAISPIVRMGIADYPFLPRAYTAVNDQELLDLLLLATHIAREVSLSNKTSQWVHFKAIDNAPAASLTNGDIRSACKIAISQGLIKIHSSCQNEDQLKKILKNDEHY</sequence>
<evidence type="ECO:0000256" key="1">
    <source>
        <dbReference type="PROSITE-ProRule" id="PRU00339"/>
    </source>
</evidence>
<keyword evidence="3" id="KW-1185">Reference proteome</keyword>
<dbReference type="InterPro" id="IPR011990">
    <property type="entry name" value="TPR-like_helical_dom_sf"/>
</dbReference>
<gene>
    <name evidence="2" type="ORF">HGP28_14760</name>
</gene>
<reference evidence="2 3" key="1">
    <citation type="submission" date="2020-04" db="EMBL/GenBank/DDBJ databases">
        <title>Vibrio sp. SM6, a novel species isolated from seawater.</title>
        <authorList>
            <person name="Wang X."/>
        </authorList>
    </citation>
    <scope>NUCLEOTIDE SEQUENCE [LARGE SCALE GENOMIC DNA]</scope>
    <source>
        <strain evidence="2 3">SM6</strain>
    </source>
</reference>
<dbReference type="Pfam" id="PF13424">
    <property type="entry name" value="TPR_12"/>
    <property type="match status" value="1"/>
</dbReference>
<dbReference type="Gene3D" id="1.25.40.10">
    <property type="entry name" value="Tetratricopeptide repeat domain"/>
    <property type="match status" value="2"/>
</dbReference>
<accession>A0A7X8TSM9</accession>